<evidence type="ECO:0000313" key="4">
    <source>
        <dbReference type="Proteomes" id="UP000823405"/>
    </source>
</evidence>
<dbReference type="Proteomes" id="UP000823405">
    <property type="component" value="Unassembled WGS sequence"/>
</dbReference>
<comment type="caution">
    <text evidence="3">The sequence shown here is derived from an EMBL/GenBank/DDBJ whole genome shotgun (WGS) entry which is preliminary data.</text>
</comment>
<protein>
    <recommendedName>
        <fullName evidence="2">F-box domain-containing protein</fullName>
    </recommendedName>
</protein>
<dbReference type="InterPro" id="IPR032675">
    <property type="entry name" value="LRR_dom_sf"/>
</dbReference>
<dbReference type="EMBL" id="JAAAIN010000391">
    <property type="protein sequence ID" value="KAG0315182.1"/>
    <property type="molecule type" value="Genomic_DNA"/>
</dbReference>
<keyword evidence="4" id="KW-1185">Reference proteome</keyword>
<dbReference type="Pfam" id="PF12937">
    <property type="entry name" value="F-box-like"/>
    <property type="match status" value="1"/>
</dbReference>
<organism evidence="3 4">
    <name type="scientific">Linnemannia gamsii</name>
    <dbReference type="NCBI Taxonomy" id="64522"/>
    <lineage>
        <taxon>Eukaryota</taxon>
        <taxon>Fungi</taxon>
        <taxon>Fungi incertae sedis</taxon>
        <taxon>Mucoromycota</taxon>
        <taxon>Mortierellomycotina</taxon>
        <taxon>Mortierellomycetes</taxon>
        <taxon>Mortierellales</taxon>
        <taxon>Mortierellaceae</taxon>
        <taxon>Linnemannia</taxon>
    </lineage>
</organism>
<gene>
    <name evidence="3" type="ORF">BGZ97_008516</name>
</gene>
<dbReference type="CDD" id="cd09917">
    <property type="entry name" value="F-box_SF"/>
    <property type="match status" value="1"/>
</dbReference>
<feature type="compositionally biased region" description="Low complexity" evidence="1">
    <location>
        <begin position="475"/>
        <end position="489"/>
    </location>
</feature>
<dbReference type="InterPro" id="IPR001810">
    <property type="entry name" value="F-box_dom"/>
</dbReference>
<reference evidence="3" key="1">
    <citation type="journal article" date="2020" name="Fungal Divers.">
        <title>Resolving the Mortierellaceae phylogeny through synthesis of multi-gene phylogenetics and phylogenomics.</title>
        <authorList>
            <person name="Vandepol N."/>
            <person name="Liber J."/>
            <person name="Desiro A."/>
            <person name="Na H."/>
            <person name="Kennedy M."/>
            <person name="Barry K."/>
            <person name="Grigoriev I.V."/>
            <person name="Miller A.N."/>
            <person name="O'Donnell K."/>
            <person name="Stajich J.E."/>
            <person name="Bonito G."/>
        </authorList>
    </citation>
    <scope>NUCLEOTIDE SEQUENCE</scope>
    <source>
        <strain evidence="3">NVP60</strain>
    </source>
</reference>
<dbReference type="InterPro" id="IPR036047">
    <property type="entry name" value="F-box-like_dom_sf"/>
</dbReference>
<evidence type="ECO:0000259" key="2">
    <source>
        <dbReference type="Pfam" id="PF12937"/>
    </source>
</evidence>
<feature type="region of interest" description="Disordered" evidence="1">
    <location>
        <begin position="561"/>
        <end position="583"/>
    </location>
</feature>
<name>A0A9P6RDT4_9FUNG</name>
<feature type="domain" description="F-box" evidence="2">
    <location>
        <begin position="4"/>
        <end position="44"/>
    </location>
</feature>
<accession>A0A9P6RDT4</accession>
<dbReference type="Gene3D" id="3.80.10.10">
    <property type="entry name" value="Ribonuclease Inhibitor"/>
    <property type="match status" value="1"/>
</dbReference>
<sequence>MSTILDLPNEIHIIIARYLRTRSLNSLLQTCRSLYASYLPHLWSTCTPKNYSRKTIIPLPHILVHASQHHIDSLVYHATLTEEFYNIVYHGLQTLQMGILYEDPREVNFMVVKPVPVKVLLLRNHPFVRKFVYHHKDVLPKEFWEVVAEEWKGLEVLTFSGLVDRNQGAVGAFWKACARVRELSILGYVFAVAAEIAARRRDEPTEGEDVINMHRSILSMLEFRDLCQLKVTRRQRWGSSEDPQKWPLLLLEQIKKTSKKLKRFEWDHIFADSPVRTVLEALEEECWPELCEICSGNAPCSDKDMSRILRALLTTVSPSLSQRRRKRRLTHFEHSTSGFGWLTYICLKELYFRNLQDLDIGRCSAVTSTMVLEILTGCPHLISLVAPYVFVRDVAKAQKSWVCLGLEKLVLYFAKQEGDEPAWESVVFGKIASLRRLLKLYLERDPHFSFFSDEPRSDDIMDLRTLDFRFPSTTTTTTTTTTATKSSSSKLEDSCNNDGGGRVGEGGADIRCWSSLVQLKHFTFDHDREELGLDELEWMIKTWSDLEWVSGAFTGIVRENTTTGRKDGLDGNGDEGGDEDDECVSHRQRQDWVWRQAELRGLNIDYPDTKW</sequence>
<proteinExistence type="predicted"/>
<feature type="compositionally biased region" description="Acidic residues" evidence="1">
    <location>
        <begin position="572"/>
        <end position="582"/>
    </location>
</feature>
<dbReference type="AlphaFoldDB" id="A0A9P6RDT4"/>
<dbReference type="OrthoDB" id="2354556at2759"/>
<evidence type="ECO:0000256" key="1">
    <source>
        <dbReference type="SAM" id="MobiDB-lite"/>
    </source>
</evidence>
<feature type="region of interest" description="Disordered" evidence="1">
    <location>
        <begin position="475"/>
        <end position="499"/>
    </location>
</feature>
<dbReference type="SUPFAM" id="SSF81383">
    <property type="entry name" value="F-box domain"/>
    <property type="match status" value="1"/>
</dbReference>
<dbReference type="SUPFAM" id="SSF52047">
    <property type="entry name" value="RNI-like"/>
    <property type="match status" value="1"/>
</dbReference>
<evidence type="ECO:0000313" key="3">
    <source>
        <dbReference type="EMBL" id="KAG0315182.1"/>
    </source>
</evidence>